<name>A0A317ZJX7_9BACT</name>
<dbReference type="EMBL" id="QHJQ01000007">
    <property type="protein sequence ID" value="PXA03661.1"/>
    <property type="molecule type" value="Genomic_DNA"/>
</dbReference>
<dbReference type="Proteomes" id="UP000247099">
    <property type="component" value="Unassembled WGS sequence"/>
</dbReference>
<proteinExistence type="predicted"/>
<gene>
    <name evidence="1" type="ORF">DDZ13_10210</name>
</gene>
<dbReference type="InParanoid" id="A0A317ZJX7"/>
<keyword evidence="2" id="KW-1185">Reference proteome</keyword>
<dbReference type="RefSeq" id="WP_110131357.1">
    <property type="nucleotide sequence ID" value="NZ_QHJQ01000007.1"/>
</dbReference>
<dbReference type="InterPro" id="IPR024453">
    <property type="entry name" value="Peptidase_C92"/>
</dbReference>
<comment type="caution">
    <text evidence="1">The sequence shown here is derived from an EMBL/GenBank/DDBJ whole genome shotgun (WGS) entry which is preliminary data.</text>
</comment>
<organism evidence="1 2">
    <name type="scientific">Coraliomargarita sinensis</name>
    <dbReference type="NCBI Taxonomy" id="2174842"/>
    <lineage>
        <taxon>Bacteria</taxon>
        <taxon>Pseudomonadati</taxon>
        <taxon>Verrucomicrobiota</taxon>
        <taxon>Opitutia</taxon>
        <taxon>Puniceicoccales</taxon>
        <taxon>Coraliomargaritaceae</taxon>
        <taxon>Coraliomargarita</taxon>
    </lineage>
</organism>
<evidence type="ECO:0008006" key="3">
    <source>
        <dbReference type="Google" id="ProtNLM"/>
    </source>
</evidence>
<evidence type="ECO:0000313" key="1">
    <source>
        <dbReference type="EMBL" id="PXA03661.1"/>
    </source>
</evidence>
<dbReference type="Gene3D" id="3.90.1720.10">
    <property type="entry name" value="endopeptidase domain like (from Nostoc punctiforme)"/>
    <property type="match status" value="1"/>
</dbReference>
<dbReference type="OrthoDB" id="195541at2"/>
<reference evidence="1 2" key="1">
    <citation type="submission" date="2018-05" db="EMBL/GenBank/DDBJ databases">
        <title>Coraliomargarita sinensis sp. nov., isolated from a marine solar saltern.</title>
        <authorList>
            <person name="Zhou L.Y."/>
        </authorList>
    </citation>
    <scope>NUCLEOTIDE SEQUENCE [LARGE SCALE GENOMIC DNA]</scope>
    <source>
        <strain evidence="1 2">WN38</strain>
    </source>
</reference>
<protein>
    <recommendedName>
        <fullName evidence="3">Permuted papain-like amidase enzyme, YaeF/YiiX, C92 family</fullName>
    </recommendedName>
</protein>
<accession>A0A317ZJX7</accession>
<sequence>MHYQAIRPKLRSGDLLLCSGRSTFSRLIQVSTGSEWSHIGLVLRLERLDRVMLLESVESMGVRAIPLSRYYENYEQTGAAYPGKLAIYRHQDFPGEADAGTALTKLGRFAVDRLGWPYDGKQIAELAARLALHYVEGGARGGEPRAGGMEHGDNVLPDGSLENQAYICSEYVAACYRTLGLEIACNACPYVTPGDFVADRKVGLV</sequence>
<dbReference type="SUPFAM" id="SSF54001">
    <property type="entry name" value="Cysteine proteinases"/>
    <property type="match status" value="1"/>
</dbReference>
<dbReference type="InterPro" id="IPR038765">
    <property type="entry name" value="Papain-like_cys_pep_sf"/>
</dbReference>
<dbReference type="AlphaFoldDB" id="A0A317ZJX7"/>
<dbReference type="Pfam" id="PF05708">
    <property type="entry name" value="Peptidase_C92"/>
    <property type="match status" value="1"/>
</dbReference>
<evidence type="ECO:0000313" key="2">
    <source>
        <dbReference type="Proteomes" id="UP000247099"/>
    </source>
</evidence>